<evidence type="ECO:0000313" key="1">
    <source>
        <dbReference type="EMBL" id="UYU91555.1"/>
    </source>
</evidence>
<reference evidence="1" key="1">
    <citation type="submission" date="2021-06" db="EMBL/GenBank/DDBJ databases">
        <title>Interrogation of the integrated mobile genetic elements in gut-associated Bacteroides with a consensus prediction approach.</title>
        <authorList>
            <person name="Campbell D.E."/>
            <person name="Leigh J.R."/>
            <person name="Kim T."/>
            <person name="England W."/>
            <person name="Whitaker R.J."/>
            <person name="Degnan P.H."/>
        </authorList>
    </citation>
    <scope>NUCLEOTIDE SEQUENCE</scope>
    <source>
        <strain evidence="1">VPI-3443</strain>
    </source>
</reference>
<organism evidence="1 2">
    <name type="scientific">Bacteroides thetaiotaomicron</name>
    <dbReference type="NCBI Taxonomy" id="818"/>
    <lineage>
        <taxon>Bacteria</taxon>
        <taxon>Pseudomonadati</taxon>
        <taxon>Bacteroidota</taxon>
        <taxon>Bacteroidia</taxon>
        <taxon>Bacteroidales</taxon>
        <taxon>Bacteroidaceae</taxon>
        <taxon>Bacteroides</taxon>
    </lineage>
</organism>
<proteinExistence type="predicted"/>
<protein>
    <submittedName>
        <fullName evidence="1">Uncharacterized protein</fullName>
    </submittedName>
</protein>
<name>A0AB38UFG3_BACT4</name>
<dbReference type="EMBL" id="CP083685">
    <property type="protein sequence ID" value="UYU91555.1"/>
    <property type="molecule type" value="Genomic_DNA"/>
</dbReference>
<evidence type="ECO:0000313" key="2">
    <source>
        <dbReference type="Proteomes" id="UP001162960"/>
    </source>
</evidence>
<sequence>MALIIKTPKGIYDTPTDFEMEVEITSPIYTDKGSQTITATLPGTKHNLSIVDHINRLDIANAPAKDVQAVIADGIYRRIGKQNITSASVESGIVSNIGFDESLMYEAWNNISLKKLPGLPIYKPSGGITALTEHLNNVMKYNLPADYYVFPIQVKNDSADDVAYPEFINPIQKIGNAYELKKNARTEKMVISGSVADVKLPAGYGISPFIRVSKILQLIFSAYGFELIENPFERDYQLKKMVVLNNVADATVAGQINYKDLMPDCTINDFLEAIFCRTGARIFVNGDNRTARIKLLKDTFSSSPFADWSQLKAADPVPNYEQPKQIRLSASTSFDEAYTDAESFEEFLDKYKGIITEVENTPPEYVPDNTYICYQASTGRFYKRNIASQNVSLLSSDFFAWDKKTANVEYEEISSSDECLPMTFCNNLLVPQYMAGTVNLNTTLRGAKVNEQKTDTPLCFCFAMGMATDEKNVPLGYYYGSSLCRTPAGNYFRDNDGNTFKYSLVFRGEDGAFNQFFKEWDAILRHANHTLKSKINLDRIALTQIDTSRPILLSGQKLMIESAKHTVPYQVNKPAEVNLRTTKLLKPFDLEQEQGIVKMIPQTTKWVIVSYADNAFAATAAQVKSQLEKRYDLRGFNVLDRKILTQPSGDDFSSYLPPTKEEVLGKKEILDTYDAELQYWFSFYVDNPEGANTDSIDSIRLQYEAGIKAVTM</sequence>
<dbReference type="Proteomes" id="UP001162960">
    <property type="component" value="Chromosome"/>
</dbReference>
<gene>
    <name evidence="1" type="ORF">KQP74_02665</name>
</gene>
<dbReference type="AlphaFoldDB" id="A0AB38UFG3"/>
<dbReference type="RefSeq" id="WP_264455339.1">
    <property type="nucleotide sequence ID" value="NZ_CP083685.1"/>
</dbReference>
<accession>A0AB38UFG3</accession>